<dbReference type="EMBL" id="JAHKKG010000011">
    <property type="protein sequence ID" value="MBU2668291.1"/>
    <property type="molecule type" value="Genomic_DNA"/>
</dbReference>
<protein>
    <submittedName>
        <fullName evidence="1">Uncharacterized protein</fullName>
    </submittedName>
</protein>
<organism evidence="1 2">
    <name type="scientific">Paractinoplanes bogorensis</name>
    <dbReference type="NCBI Taxonomy" id="1610840"/>
    <lineage>
        <taxon>Bacteria</taxon>
        <taxon>Bacillati</taxon>
        <taxon>Actinomycetota</taxon>
        <taxon>Actinomycetes</taxon>
        <taxon>Micromonosporales</taxon>
        <taxon>Micromonosporaceae</taxon>
        <taxon>Paractinoplanes</taxon>
    </lineage>
</organism>
<comment type="caution">
    <text evidence="1">The sequence shown here is derived from an EMBL/GenBank/DDBJ whole genome shotgun (WGS) entry which is preliminary data.</text>
</comment>
<gene>
    <name evidence="1" type="ORF">KOI35_32745</name>
</gene>
<evidence type="ECO:0000313" key="1">
    <source>
        <dbReference type="EMBL" id="MBU2668291.1"/>
    </source>
</evidence>
<proteinExistence type="predicted"/>
<evidence type="ECO:0000313" key="2">
    <source>
        <dbReference type="Proteomes" id="UP001519654"/>
    </source>
</evidence>
<name>A0ABS5YXX9_9ACTN</name>
<keyword evidence="2" id="KW-1185">Reference proteome</keyword>
<dbReference type="Proteomes" id="UP001519654">
    <property type="component" value="Unassembled WGS sequence"/>
</dbReference>
<dbReference type="RefSeq" id="WP_215792557.1">
    <property type="nucleotide sequence ID" value="NZ_JAHKKG010000011.1"/>
</dbReference>
<sequence>MIDQQAVVRLPYTANKPIRVGTVISQDGSLFVIKWDDGAEEESYLGDFEKVCSRGSLQFQALVEPDALRAGFEADPLAILVQACQEADGPMTGKELKVAVTGYGVDEAIYKRAWLTVRKQLASDARVIVSGAGASTTFAAA</sequence>
<accession>A0ABS5YXX9</accession>
<reference evidence="1 2" key="1">
    <citation type="submission" date="2021-06" db="EMBL/GenBank/DDBJ databases">
        <title>Actinoplanes lichenicola sp. nov., and Actinoplanes ovalisporus sp. nov., isolated from lichen in Thailand.</title>
        <authorList>
            <person name="Saeng-In P."/>
            <person name="Kanchanasin P."/>
            <person name="Yuki M."/>
            <person name="Kudo T."/>
            <person name="Ohkuma M."/>
            <person name="Phongsopitanun W."/>
            <person name="Tanasupawat S."/>
        </authorList>
    </citation>
    <scope>NUCLEOTIDE SEQUENCE [LARGE SCALE GENOMIC DNA]</scope>
    <source>
        <strain evidence="1 2">NBRC 110975</strain>
    </source>
</reference>